<organism evidence="2 3">
    <name type="scientific">Plasmodiophora brassicae</name>
    <name type="common">Clubroot disease agent</name>
    <dbReference type="NCBI Taxonomy" id="37360"/>
    <lineage>
        <taxon>Eukaryota</taxon>
        <taxon>Sar</taxon>
        <taxon>Rhizaria</taxon>
        <taxon>Endomyxa</taxon>
        <taxon>Phytomyxea</taxon>
        <taxon>Plasmodiophorida</taxon>
        <taxon>Plasmodiophoridae</taxon>
        <taxon>Plasmodiophora</taxon>
    </lineage>
</organism>
<geneLocation type="mitochondrion" evidence="2"/>
<sequence>MSHRAWTGVHCRELQLGIRLGPGVDVVVVVASADAAACSRPRLLFLVPATSALGPSTAIVSPRTLIIIRSCARGPVLVNLACTSEPVHAGALICIVASGVLFADVAIAAAWRAARYRRSGCPGWLYCGARSHYVSLQTCSLSSATAQTESSASLATLSAVPSPSPSAPVLPSSASLMTTTTPFDSVSASADHFVAVTSRDHR</sequence>
<dbReference type="EMBL" id="OVEO01000018">
    <property type="protein sequence ID" value="SPR01673.1"/>
    <property type="molecule type" value="Genomic_DNA"/>
</dbReference>
<gene>
    <name evidence="2" type="ORF">PLBR_LOCUS8888</name>
</gene>
<feature type="transmembrane region" description="Helical" evidence="1">
    <location>
        <begin position="87"/>
        <end position="111"/>
    </location>
</feature>
<reference evidence="2 3" key="1">
    <citation type="submission" date="2018-03" db="EMBL/GenBank/DDBJ databases">
        <authorList>
            <person name="Fogelqvist J."/>
        </authorList>
    </citation>
    <scope>NUCLEOTIDE SEQUENCE [LARGE SCALE GENOMIC DNA]</scope>
</reference>
<protein>
    <submittedName>
        <fullName evidence="2">Uncharacterized protein</fullName>
    </submittedName>
</protein>
<dbReference type="AlphaFoldDB" id="A0A3P3YND5"/>
<keyword evidence="2" id="KW-0496">Mitochondrion</keyword>
<evidence type="ECO:0000256" key="1">
    <source>
        <dbReference type="SAM" id="Phobius"/>
    </source>
</evidence>
<accession>A0A3P3YND5</accession>
<evidence type="ECO:0000313" key="3">
    <source>
        <dbReference type="Proteomes" id="UP000290189"/>
    </source>
</evidence>
<keyword evidence="1" id="KW-0472">Membrane</keyword>
<keyword evidence="1" id="KW-0812">Transmembrane</keyword>
<name>A0A3P3YND5_PLABS</name>
<evidence type="ECO:0000313" key="2">
    <source>
        <dbReference type="EMBL" id="SPR01673.1"/>
    </source>
</evidence>
<proteinExistence type="predicted"/>
<keyword evidence="1" id="KW-1133">Transmembrane helix</keyword>
<dbReference type="Proteomes" id="UP000290189">
    <property type="component" value="Unassembled WGS sequence"/>
</dbReference>